<feature type="signal peptide" evidence="1">
    <location>
        <begin position="1"/>
        <end position="30"/>
    </location>
</feature>
<dbReference type="Pfam" id="PF02643">
    <property type="entry name" value="DUF192"/>
    <property type="match status" value="1"/>
</dbReference>
<feature type="chain" id="PRO_5027564946" evidence="1">
    <location>
        <begin position="31"/>
        <end position="158"/>
    </location>
</feature>
<dbReference type="PROSITE" id="PS51257">
    <property type="entry name" value="PROKAR_LIPOPROTEIN"/>
    <property type="match status" value="1"/>
</dbReference>
<evidence type="ECO:0000313" key="2">
    <source>
        <dbReference type="EMBL" id="HGZ11388.1"/>
    </source>
</evidence>
<dbReference type="InterPro" id="IPR038695">
    <property type="entry name" value="Saro_0823-like_sf"/>
</dbReference>
<protein>
    <submittedName>
        <fullName evidence="2">DUF192 domain-containing protein</fullName>
    </submittedName>
</protein>
<organism evidence="2">
    <name type="scientific">Desulfobacca acetoxidans</name>
    <dbReference type="NCBI Taxonomy" id="60893"/>
    <lineage>
        <taxon>Bacteria</taxon>
        <taxon>Pseudomonadati</taxon>
        <taxon>Thermodesulfobacteriota</taxon>
        <taxon>Desulfobaccia</taxon>
        <taxon>Desulfobaccales</taxon>
        <taxon>Desulfobaccaceae</taxon>
        <taxon>Desulfobacca</taxon>
    </lineage>
</organism>
<dbReference type="EMBL" id="DTKJ01000028">
    <property type="protein sequence ID" value="HGZ11388.1"/>
    <property type="molecule type" value="Genomic_DNA"/>
</dbReference>
<dbReference type="PANTHER" id="PTHR37953:SF1">
    <property type="entry name" value="UPF0127 PROTEIN MJ1496"/>
    <property type="match status" value="1"/>
</dbReference>
<comment type="caution">
    <text evidence="2">The sequence shown here is derived from an EMBL/GenBank/DDBJ whole genome shotgun (WGS) entry which is preliminary data.</text>
</comment>
<keyword evidence="1" id="KW-0732">Signal</keyword>
<name>A0A7C5AL98_9BACT</name>
<dbReference type="AlphaFoldDB" id="A0A7C5AL98"/>
<dbReference type="InterPro" id="IPR003795">
    <property type="entry name" value="DUF192"/>
</dbReference>
<reference evidence="2" key="1">
    <citation type="journal article" date="2020" name="mSystems">
        <title>Genome- and Community-Level Interaction Insights into Carbon Utilization and Element Cycling Functions of Hydrothermarchaeota in Hydrothermal Sediment.</title>
        <authorList>
            <person name="Zhou Z."/>
            <person name="Liu Y."/>
            <person name="Xu W."/>
            <person name="Pan J."/>
            <person name="Luo Z.H."/>
            <person name="Li M."/>
        </authorList>
    </citation>
    <scope>NUCLEOTIDE SEQUENCE [LARGE SCALE GENOMIC DNA]</scope>
    <source>
        <strain evidence="2">SpSt-853</strain>
    </source>
</reference>
<accession>A0A7C5AL98</accession>
<proteinExistence type="predicted"/>
<sequence>MRKVLCILLNIVLFACLGAGFGACALPASAAEVSEYGNPLIPVMVKGTTVMAEVVSSPGKLYLGLAHRPTLPPGRGMLFVLPAEEIQEFCMRGMRFALDLIWIREGRVVGWEKNVAPDDPRTLVSPVPVKYVLEVPAGFCDRHHIAVYDRVSFRWPAR</sequence>
<gene>
    <name evidence="2" type="ORF">ENW48_04120</name>
</gene>
<dbReference type="Gene3D" id="2.60.120.1140">
    <property type="entry name" value="Protein of unknown function DUF192"/>
    <property type="match status" value="1"/>
</dbReference>
<dbReference type="PANTHER" id="PTHR37953">
    <property type="entry name" value="UPF0127 PROTEIN MJ1496"/>
    <property type="match status" value="1"/>
</dbReference>
<evidence type="ECO:0000256" key="1">
    <source>
        <dbReference type="SAM" id="SignalP"/>
    </source>
</evidence>